<dbReference type="AlphaFoldDB" id="A0A5B9P9Q1"/>
<dbReference type="Proteomes" id="UP000322214">
    <property type="component" value="Chromosome"/>
</dbReference>
<dbReference type="STRING" id="980251.GCA_001642875_03425"/>
<gene>
    <name evidence="3" type="ORF">MFFC18_18260</name>
</gene>
<evidence type="ECO:0000259" key="2">
    <source>
        <dbReference type="Pfam" id="PF02371"/>
    </source>
</evidence>
<dbReference type="InterPro" id="IPR002525">
    <property type="entry name" value="Transp_IS110-like_N"/>
</dbReference>
<dbReference type="KEGG" id="mff:MFFC18_18260"/>
<feature type="domain" description="Transposase IS116/IS110/IS902 C-terminal" evidence="2">
    <location>
        <begin position="273"/>
        <end position="358"/>
    </location>
</feature>
<organism evidence="3 4">
    <name type="scientific">Mariniblastus fucicola</name>
    <dbReference type="NCBI Taxonomy" id="980251"/>
    <lineage>
        <taxon>Bacteria</taxon>
        <taxon>Pseudomonadati</taxon>
        <taxon>Planctomycetota</taxon>
        <taxon>Planctomycetia</taxon>
        <taxon>Pirellulales</taxon>
        <taxon>Pirellulaceae</taxon>
        <taxon>Mariniblastus</taxon>
    </lineage>
</organism>
<dbReference type="GO" id="GO:0003677">
    <property type="term" value="F:DNA binding"/>
    <property type="evidence" value="ECO:0007669"/>
    <property type="project" value="InterPro"/>
</dbReference>
<proteinExistence type="predicted"/>
<protein>
    <submittedName>
        <fullName evidence="3">Transposase</fullName>
    </submittedName>
</protein>
<dbReference type="GO" id="GO:0006313">
    <property type="term" value="P:DNA transposition"/>
    <property type="evidence" value="ECO:0007669"/>
    <property type="project" value="InterPro"/>
</dbReference>
<reference evidence="3 4" key="1">
    <citation type="submission" date="2019-08" db="EMBL/GenBank/DDBJ databases">
        <title>Deep-cultivation of Planctomycetes and their phenomic and genomic characterization uncovers novel biology.</title>
        <authorList>
            <person name="Wiegand S."/>
            <person name="Jogler M."/>
            <person name="Boedeker C."/>
            <person name="Pinto D."/>
            <person name="Vollmers J."/>
            <person name="Rivas-Marin E."/>
            <person name="Kohn T."/>
            <person name="Peeters S.H."/>
            <person name="Heuer A."/>
            <person name="Rast P."/>
            <person name="Oberbeckmann S."/>
            <person name="Bunk B."/>
            <person name="Jeske O."/>
            <person name="Meyerdierks A."/>
            <person name="Storesund J.E."/>
            <person name="Kallscheuer N."/>
            <person name="Luecker S."/>
            <person name="Lage O.M."/>
            <person name="Pohl T."/>
            <person name="Merkel B.J."/>
            <person name="Hornburger P."/>
            <person name="Mueller R.-W."/>
            <person name="Bruemmer F."/>
            <person name="Labrenz M."/>
            <person name="Spormann A.M."/>
            <person name="Op den Camp H."/>
            <person name="Overmann J."/>
            <person name="Amann R."/>
            <person name="Jetten M.S.M."/>
            <person name="Mascher T."/>
            <person name="Medema M.H."/>
            <person name="Devos D.P."/>
            <person name="Kaster A.-K."/>
            <person name="Ovreas L."/>
            <person name="Rohde M."/>
            <person name="Galperin M.Y."/>
            <person name="Jogler C."/>
        </authorList>
    </citation>
    <scope>NUCLEOTIDE SEQUENCE [LARGE SCALE GENOMIC DNA]</scope>
    <source>
        <strain evidence="3 4">FC18</strain>
    </source>
</reference>
<name>A0A5B9P9Q1_9BACT</name>
<dbReference type="InterPro" id="IPR047650">
    <property type="entry name" value="Transpos_IS110"/>
</dbReference>
<dbReference type="Pfam" id="PF02371">
    <property type="entry name" value="Transposase_20"/>
    <property type="match status" value="1"/>
</dbReference>
<dbReference type="Pfam" id="PF01548">
    <property type="entry name" value="DEDD_Tnp_IS110"/>
    <property type="match status" value="1"/>
</dbReference>
<sequence>MNSLTQKTVLVGIDWADQTHAWHVQDGQAQTAGLLQQDATAIQDWIQQLRKQYPDSQFAVAIETTKGALISALLGHDDLTLYPINPAAMASYRKAFAHGGGKNDPGDAMLLCQYLKHYIAKLRPLRTESPLTRKLAAMAADRRRLVDQRTAHCNGLKAVLKTYFPEVLKLGAARIYADFIIAFLLKYPNLAVAQKAGATRLRKLFYGIGSRAKAEQRVQLLLDATALSDDSTLIETNSMRVVALVSLIQTYNAQIRIYAAQIAEAVVEHEDYAIFKSLPGASDLTHSRMIAAMGDDRTRYEDAGSLQAATGIAPLTTQSGKQRFVSARWACTKFLRQTFQEFAGLSIAKSKWAAAYYKFQLDKGKSPQMAKRALAYKWQRIIFRCWQDRVPYDEAKYIERLKKTGSPIYQLIKA</sequence>
<keyword evidence="4" id="KW-1185">Reference proteome</keyword>
<feature type="domain" description="Transposase IS110-like N-terminal" evidence="1">
    <location>
        <begin position="11"/>
        <end position="165"/>
    </location>
</feature>
<evidence type="ECO:0000259" key="1">
    <source>
        <dbReference type="Pfam" id="PF01548"/>
    </source>
</evidence>
<accession>A0A5B9P9Q1</accession>
<dbReference type="InterPro" id="IPR003346">
    <property type="entry name" value="Transposase_20"/>
</dbReference>
<dbReference type="PANTHER" id="PTHR33055:SF3">
    <property type="entry name" value="PUTATIVE TRANSPOSASE FOR IS117-RELATED"/>
    <property type="match status" value="1"/>
</dbReference>
<dbReference type="PANTHER" id="PTHR33055">
    <property type="entry name" value="TRANSPOSASE FOR INSERTION SEQUENCE ELEMENT IS1111A"/>
    <property type="match status" value="1"/>
</dbReference>
<evidence type="ECO:0000313" key="4">
    <source>
        <dbReference type="Proteomes" id="UP000322214"/>
    </source>
</evidence>
<dbReference type="GO" id="GO:0004803">
    <property type="term" value="F:transposase activity"/>
    <property type="evidence" value="ECO:0007669"/>
    <property type="project" value="InterPro"/>
</dbReference>
<dbReference type="RefSeq" id="WP_075085631.1">
    <property type="nucleotide sequence ID" value="NZ_CP042912.1"/>
</dbReference>
<evidence type="ECO:0000313" key="3">
    <source>
        <dbReference type="EMBL" id="QEG21965.1"/>
    </source>
</evidence>
<dbReference type="EMBL" id="CP042912">
    <property type="protein sequence ID" value="QEG21965.1"/>
    <property type="molecule type" value="Genomic_DNA"/>
</dbReference>
<dbReference type="OrthoDB" id="9790935at2"/>